<dbReference type="PATRIC" id="fig|104102.12.peg.830"/>
<accession>A0A149U3W1</accession>
<proteinExistence type="predicted"/>
<evidence type="ECO:0000313" key="3">
    <source>
        <dbReference type="Proteomes" id="UP000075411"/>
    </source>
</evidence>
<dbReference type="EMBL" id="LHZT01000098">
    <property type="protein sequence ID" value="KXV59969.1"/>
    <property type="molecule type" value="Genomic_DNA"/>
</dbReference>
<comment type="caution">
    <text evidence="2">The sequence shown here is derived from an EMBL/GenBank/DDBJ whole genome shotgun (WGS) entry which is preliminary data.</text>
</comment>
<name>A0A149U3W1_9PROT</name>
<evidence type="ECO:0000313" key="2">
    <source>
        <dbReference type="EMBL" id="KXV59969.1"/>
    </source>
</evidence>
<protein>
    <submittedName>
        <fullName evidence="2">Uncharacterized protein</fullName>
    </submittedName>
</protein>
<dbReference type="AlphaFoldDB" id="A0A149U3W1"/>
<reference evidence="2 3" key="1">
    <citation type="submission" date="2015-06" db="EMBL/GenBank/DDBJ databases">
        <title>Improved classification and identification of acetic acid bacteria using matrix-assisted laser desorption/ionization time-of-flight mass spectrometry; Gluconobacter nephelii and Gluconobacter uchimurae are later heterotypic synonyms of Gluconobacter japonicus and Gluconobacter oxydans, respectively.</title>
        <authorList>
            <person name="Li L."/>
            <person name="Cleenwerck I."/>
            <person name="De Vuyst L."/>
            <person name="Vandamme P."/>
        </authorList>
    </citation>
    <scope>NUCLEOTIDE SEQUENCE [LARGE SCALE GENOMIC DNA]</scope>
    <source>
        <strain evidence="2 3">LMG 1663</strain>
    </source>
</reference>
<dbReference type="Proteomes" id="UP000075411">
    <property type="component" value="Unassembled WGS sequence"/>
</dbReference>
<evidence type="ECO:0000256" key="1">
    <source>
        <dbReference type="SAM" id="MobiDB-lite"/>
    </source>
</evidence>
<feature type="region of interest" description="Disordered" evidence="1">
    <location>
        <begin position="1"/>
        <end position="25"/>
    </location>
</feature>
<sequence length="96" mass="9682">IGSSGDGAQIGSSGDGAQIGSSGDGAQIEATGENAIVSCSGKYAKVKLGKGGCASLIWHDGKRARFVALYEGENGIKPGVWYKLDDVGNPVEVEPA</sequence>
<feature type="non-terminal residue" evidence="2">
    <location>
        <position position="1"/>
    </location>
</feature>
<dbReference type="RefSeq" id="WP_231873565.1">
    <property type="nucleotide sequence ID" value="NZ_LHZT01000098.1"/>
</dbReference>
<gene>
    <name evidence="2" type="ORF">AD947_03145</name>
</gene>
<organism evidence="2 3">
    <name type="scientific">Acetobacter tropicalis</name>
    <dbReference type="NCBI Taxonomy" id="104102"/>
    <lineage>
        <taxon>Bacteria</taxon>
        <taxon>Pseudomonadati</taxon>
        <taxon>Pseudomonadota</taxon>
        <taxon>Alphaproteobacteria</taxon>
        <taxon>Acetobacterales</taxon>
        <taxon>Acetobacteraceae</taxon>
        <taxon>Acetobacter</taxon>
    </lineage>
</organism>